<evidence type="ECO:0000256" key="1">
    <source>
        <dbReference type="ARBA" id="ARBA00022729"/>
    </source>
</evidence>
<organism evidence="3 4">
    <name type="scientific">Flammeovirga kamogawensis</name>
    <dbReference type="NCBI Taxonomy" id="373891"/>
    <lineage>
        <taxon>Bacteria</taxon>
        <taxon>Pseudomonadati</taxon>
        <taxon>Bacteroidota</taxon>
        <taxon>Cytophagia</taxon>
        <taxon>Cytophagales</taxon>
        <taxon>Flammeovirgaceae</taxon>
        <taxon>Flammeovirga</taxon>
    </lineage>
</organism>
<dbReference type="Gene3D" id="2.40.160.20">
    <property type="match status" value="1"/>
</dbReference>
<proteinExistence type="predicted"/>
<keyword evidence="1" id="KW-0732">Signal</keyword>
<dbReference type="InterPro" id="IPR027385">
    <property type="entry name" value="Beta-barrel_OMP"/>
</dbReference>
<feature type="domain" description="Outer membrane protein beta-barrel" evidence="2">
    <location>
        <begin position="45"/>
        <end position="217"/>
    </location>
</feature>
<keyword evidence="4" id="KW-1185">Reference proteome</keyword>
<sequence length="225" mass="25483">MKNIFLLSILLMVSNIGFSQRRYTHPKYFNNLIENTDYILIGSSIGAAQYKGAYGNFGDFGNIQPNINIYVQKKVSKNLSFRYQFSYVGLGSKDMRANSETYNQNAFNADIIEFIPMLIYDLGARNRKRNQRINYYLMAGVGVFYGSATNHLKNTSSNKAGGVIYGGAGVRYSLTNKWSINLEAQGRVSSSDQLDMMTNRNFPTDMYGTINIGVAYRIFGRRKLH</sequence>
<accession>A0ABX8H1M7</accession>
<protein>
    <submittedName>
        <fullName evidence="3">Porin family protein</fullName>
    </submittedName>
</protein>
<dbReference type="InterPro" id="IPR011250">
    <property type="entry name" value="OMP/PagP_B-barrel"/>
</dbReference>
<dbReference type="EMBL" id="CP076129">
    <property type="protein sequence ID" value="QWG09603.1"/>
    <property type="molecule type" value="Genomic_DNA"/>
</dbReference>
<dbReference type="RefSeq" id="WP_144076275.1">
    <property type="nucleotide sequence ID" value="NZ_CP076129.1"/>
</dbReference>
<reference evidence="3 4" key="1">
    <citation type="submission" date="2021-05" db="EMBL/GenBank/DDBJ databases">
        <title>Comparative genomic studies on the polysaccharide-degrading batcterial strains of the Flammeovirga genus.</title>
        <authorList>
            <person name="Zewei F."/>
            <person name="Zheng Z."/>
            <person name="Yu L."/>
            <person name="Ruyue G."/>
            <person name="Yanhong M."/>
            <person name="Yuanyuan C."/>
            <person name="Jingyan G."/>
            <person name="Wenjun H."/>
        </authorList>
    </citation>
    <scope>NUCLEOTIDE SEQUENCE [LARGE SCALE GENOMIC DNA]</scope>
    <source>
        <strain evidence="3 4">YS10</strain>
    </source>
</reference>
<name>A0ABX8H1M7_9BACT</name>
<dbReference type="Pfam" id="PF13505">
    <property type="entry name" value="OMP_b-brl"/>
    <property type="match status" value="1"/>
</dbReference>
<evidence type="ECO:0000313" key="4">
    <source>
        <dbReference type="Proteomes" id="UP000682802"/>
    </source>
</evidence>
<evidence type="ECO:0000313" key="3">
    <source>
        <dbReference type="EMBL" id="QWG09603.1"/>
    </source>
</evidence>
<dbReference type="SUPFAM" id="SSF56925">
    <property type="entry name" value="OMPA-like"/>
    <property type="match status" value="1"/>
</dbReference>
<gene>
    <name evidence="3" type="ORF">KM029_23655</name>
</gene>
<evidence type="ECO:0000259" key="2">
    <source>
        <dbReference type="Pfam" id="PF13505"/>
    </source>
</evidence>
<dbReference type="Proteomes" id="UP000682802">
    <property type="component" value="Chromosome 2"/>
</dbReference>